<dbReference type="InterPro" id="IPR017441">
    <property type="entry name" value="Protein_kinase_ATP_BS"/>
</dbReference>
<feature type="domain" description="PASTA" evidence="13">
    <location>
        <begin position="430"/>
        <end position="497"/>
    </location>
</feature>
<feature type="binding site" evidence="10">
    <location>
        <position position="41"/>
    </location>
    <ligand>
        <name>ATP</name>
        <dbReference type="ChEBI" id="CHEBI:30616"/>
    </ligand>
</feature>
<feature type="domain" description="PASTA" evidence="13">
    <location>
        <begin position="364"/>
        <end position="429"/>
    </location>
</feature>
<dbReference type="GO" id="GO:0045717">
    <property type="term" value="P:negative regulation of fatty acid biosynthetic process"/>
    <property type="evidence" value="ECO:0007669"/>
    <property type="project" value="UniProtKB-ARBA"/>
</dbReference>
<protein>
    <recommendedName>
        <fullName evidence="1">non-specific serine/threonine protein kinase</fullName>
        <ecNumber evidence="1">2.7.11.1</ecNumber>
    </recommendedName>
</protein>
<keyword evidence="6 14" id="KW-0418">Kinase</keyword>
<comment type="catalytic activity">
    <reaction evidence="9">
        <text>L-seryl-[protein] + ATP = O-phospho-L-seryl-[protein] + ADP + H(+)</text>
        <dbReference type="Rhea" id="RHEA:17989"/>
        <dbReference type="Rhea" id="RHEA-COMP:9863"/>
        <dbReference type="Rhea" id="RHEA-COMP:11604"/>
        <dbReference type="ChEBI" id="CHEBI:15378"/>
        <dbReference type="ChEBI" id="CHEBI:29999"/>
        <dbReference type="ChEBI" id="CHEBI:30616"/>
        <dbReference type="ChEBI" id="CHEBI:83421"/>
        <dbReference type="ChEBI" id="CHEBI:456216"/>
        <dbReference type="EC" id="2.7.11.1"/>
    </reaction>
</comment>
<evidence type="ECO:0000259" key="13">
    <source>
        <dbReference type="PROSITE" id="PS51178"/>
    </source>
</evidence>
<keyword evidence="11" id="KW-0812">Transmembrane</keyword>
<dbReference type="PANTHER" id="PTHR43289">
    <property type="entry name" value="MITOGEN-ACTIVATED PROTEIN KINASE KINASE KINASE 20-RELATED"/>
    <property type="match status" value="1"/>
</dbReference>
<feature type="transmembrane region" description="Helical" evidence="11">
    <location>
        <begin position="333"/>
        <end position="354"/>
    </location>
</feature>
<dbReference type="Pfam" id="PF03793">
    <property type="entry name" value="PASTA"/>
    <property type="match status" value="3"/>
</dbReference>
<evidence type="ECO:0000256" key="9">
    <source>
        <dbReference type="ARBA" id="ARBA00048679"/>
    </source>
</evidence>
<name>A0A317ZY23_9MICO</name>
<dbReference type="Gene3D" id="1.10.510.10">
    <property type="entry name" value="Transferase(Phosphotransferase) domain 1"/>
    <property type="match status" value="1"/>
</dbReference>
<dbReference type="PROSITE" id="PS00107">
    <property type="entry name" value="PROTEIN_KINASE_ATP"/>
    <property type="match status" value="1"/>
</dbReference>
<feature type="domain" description="Protein kinase" evidence="12">
    <location>
        <begin position="12"/>
        <end position="288"/>
    </location>
</feature>
<evidence type="ECO:0000256" key="10">
    <source>
        <dbReference type="PROSITE-ProRule" id="PRU10141"/>
    </source>
</evidence>
<sequence length="565" mass="59940">MTDEGRLLAGRYRVGASIGRGGMSDVHIGTDSRLGRTVAIKLLKSSLAADPAFRTRFRQEAQAAARMAHPTIVRVFDAGEETVTEDDGTESQIPFIIMEFVDGRLLKDIIREGPIASDEAVRIIDGVLTALEYSHRAGVVHRDIKPGNIMITKAGQVKVMDFGIARAISDSATTVAQTTAILGTASYFSPEQAKGESVDARTDLYSSGVVLFEMLTGRPPFRGDTPVAVAYQHVSEAPVKPSSINPKVSPALDTVVVHALAKDRFDRYQSAVEFRNDVESAGAGHIPVHRPADDIAGGLFGAPPAVESSSELALKQLAEDQTMDRTQRRPPVIWIWAGIVSVIVIVIAVMFWALSLTPSDELPDSSRRVPALAGYTYDDAQDALLELDLAATKAEESSPTVAKDEVIRTDPPSGTIAPPATVVKVFVSTGAELVEMPDTTNQPFSAAEPFLTEREFVSGSVTTENSPDVAEGVVIDTIPAPHSQAPVGSTVDFTVSSGQVTMPDVVGQALTAANSLLQADAVQLVPAPTPDYTCDSQAGSPVIKQSLAPGDVPQKSEVELTYCAG</sequence>
<evidence type="ECO:0000259" key="12">
    <source>
        <dbReference type="PROSITE" id="PS50011"/>
    </source>
</evidence>
<organism evidence="14 15">
    <name type="scientific">Cryobacterium arcticum</name>
    <dbReference type="NCBI Taxonomy" id="670052"/>
    <lineage>
        <taxon>Bacteria</taxon>
        <taxon>Bacillati</taxon>
        <taxon>Actinomycetota</taxon>
        <taxon>Actinomycetes</taxon>
        <taxon>Micrococcales</taxon>
        <taxon>Microbacteriaceae</taxon>
        <taxon>Cryobacterium</taxon>
    </lineage>
</organism>
<keyword evidence="3" id="KW-0808">Transferase</keyword>
<dbReference type="PROSITE" id="PS51178">
    <property type="entry name" value="PASTA"/>
    <property type="match status" value="3"/>
</dbReference>
<dbReference type="InterPro" id="IPR008271">
    <property type="entry name" value="Ser/Thr_kinase_AS"/>
</dbReference>
<evidence type="ECO:0000313" key="15">
    <source>
        <dbReference type="Proteomes" id="UP000246722"/>
    </source>
</evidence>
<dbReference type="InterPro" id="IPR005543">
    <property type="entry name" value="PASTA_dom"/>
</dbReference>
<dbReference type="SUPFAM" id="SSF56112">
    <property type="entry name" value="Protein kinase-like (PK-like)"/>
    <property type="match status" value="1"/>
</dbReference>
<dbReference type="NCBIfam" id="NF033483">
    <property type="entry name" value="PknB_PASTA_kin"/>
    <property type="match status" value="1"/>
</dbReference>
<dbReference type="GO" id="GO:0004674">
    <property type="term" value="F:protein serine/threonine kinase activity"/>
    <property type="evidence" value="ECO:0007669"/>
    <property type="project" value="UniProtKB-KW"/>
</dbReference>
<evidence type="ECO:0000256" key="7">
    <source>
        <dbReference type="ARBA" id="ARBA00022840"/>
    </source>
</evidence>
<dbReference type="Gene3D" id="3.30.10.20">
    <property type="match status" value="3"/>
</dbReference>
<evidence type="ECO:0000256" key="1">
    <source>
        <dbReference type="ARBA" id="ARBA00012513"/>
    </source>
</evidence>
<feature type="domain" description="PASTA" evidence="13">
    <location>
        <begin position="498"/>
        <end position="564"/>
    </location>
</feature>
<evidence type="ECO:0000256" key="6">
    <source>
        <dbReference type="ARBA" id="ARBA00022777"/>
    </source>
</evidence>
<reference evidence="14 15" key="1">
    <citation type="submission" date="2018-05" db="EMBL/GenBank/DDBJ databases">
        <title>Genetic diversity of glacier-inhabiting Cryobacterium bacteria in China and description of Cryobacterium mengkeensis sp. nov. and Arthrobacter glacialis sp. nov.</title>
        <authorList>
            <person name="Liu Q."/>
            <person name="Xin Y.-H."/>
        </authorList>
    </citation>
    <scope>NUCLEOTIDE SEQUENCE [LARGE SCALE GENOMIC DNA]</scope>
    <source>
        <strain evidence="14 15">SK-1</strain>
    </source>
</reference>
<dbReference type="FunFam" id="1.10.510.10:FF:000021">
    <property type="entry name" value="Serine/threonine protein kinase"/>
    <property type="match status" value="1"/>
</dbReference>
<keyword evidence="5 10" id="KW-0547">Nucleotide-binding</keyword>
<evidence type="ECO:0000256" key="4">
    <source>
        <dbReference type="ARBA" id="ARBA00022737"/>
    </source>
</evidence>
<dbReference type="InterPro" id="IPR000719">
    <property type="entry name" value="Prot_kinase_dom"/>
</dbReference>
<dbReference type="PANTHER" id="PTHR43289:SF6">
    <property type="entry name" value="SERINE_THREONINE-PROTEIN KINASE NEKL-3"/>
    <property type="match status" value="1"/>
</dbReference>
<dbReference type="AlphaFoldDB" id="A0A317ZY23"/>
<proteinExistence type="predicted"/>
<comment type="caution">
    <text evidence="14">The sequence shown here is derived from an EMBL/GenBank/DDBJ whole genome shotgun (WGS) entry which is preliminary data.</text>
</comment>
<gene>
    <name evidence="14" type="primary">pknB</name>
    <name evidence="14" type="ORF">CTB96_04905</name>
</gene>
<dbReference type="Proteomes" id="UP000246722">
    <property type="component" value="Unassembled WGS sequence"/>
</dbReference>
<dbReference type="InterPro" id="IPR011009">
    <property type="entry name" value="Kinase-like_dom_sf"/>
</dbReference>
<dbReference type="GO" id="GO:0005524">
    <property type="term" value="F:ATP binding"/>
    <property type="evidence" value="ECO:0007669"/>
    <property type="project" value="UniProtKB-UniRule"/>
</dbReference>
<keyword evidence="15" id="KW-1185">Reference proteome</keyword>
<dbReference type="OrthoDB" id="9762169at2"/>
<dbReference type="EC" id="2.7.11.1" evidence="1"/>
<keyword evidence="7 10" id="KW-0067">ATP-binding</keyword>
<dbReference type="Pfam" id="PF00069">
    <property type="entry name" value="Pkinase"/>
    <property type="match status" value="1"/>
</dbReference>
<dbReference type="SMART" id="SM00740">
    <property type="entry name" value="PASTA"/>
    <property type="match status" value="3"/>
</dbReference>
<dbReference type="CDD" id="cd06577">
    <property type="entry name" value="PASTA_pknB"/>
    <property type="match status" value="3"/>
</dbReference>
<keyword evidence="11" id="KW-0472">Membrane</keyword>
<evidence type="ECO:0000256" key="8">
    <source>
        <dbReference type="ARBA" id="ARBA00047899"/>
    </source>
</evidence>
<dbReference type="FunFam" id="3.30.200.20:FF:000035">
    <property type="entry name" value="Serine/threonine protein kinase Stk1"/>
    <property type="match status" value="1"/>
</dbReference>
<dbReference type="Gene3D" id="3.30.200.20">
    <property type="entry name" value="Phosphorylase Kinase, domain 1"/>
    <property type="match status" value="1"/>
</dbReference>
<evidence type="ECO:0000256" key="5">
    <source>
        <dbReference type="ARBA" id="ARBA00022741"/>
    </source>
</evidence>
<evidence type="ECO:0000256" key="2">
    <source>
        <dbReference type="ARBA" id="ARBA00022527"/>
    </source>
</evidence>
<dbReference type="PROSITE" id="PS00108">
    <property type="entry name" value="PROTEIN_KINASE_ST"/>
    <property type="match status" value="1"/>
</dbReference>
<dbReference type="RefSeq" id="WP_110125749.1">
    <property type="nucleotide sequence ID" value="NZ_QHLY01000005.1"/>
</dbReference>
<keyword evidence="4" id="KW-0677">Repeat</keyword>
<comment type="catalytic activity">
    <reaction evidence="8">
        <text>L-threonyl-[protein] + ATP = O-phospho-L-threonyl-[protein] + ADP + H(+)</text>
        <dbReference type="Rhea" id="RHEA:46608"/>
        <dbReference type="Rhea" id="RHEA-COMP:11060"/>
        <dbReference type="Rhea" id="RHEA-COMP:11605"/>
        <dbReference type="ChEBI" id="CHEBI:15378"/>
        <dbReference type="ChEBI" id="CHEBI:30013"/>
        <dbReference type="ChEBI" id="CHEBI:30616"/>
        <dbReference type="ChEBI" id="CHEBI:61977"/>
        <dbReference type="ChEBI" id="CHEBI:456216"/>
        <dbReference type="EC" id="2.7.11.1"/>
    </reaction>
</comment>
<evidence type="ECO:0000256" key="3">
    <source>
        <dbReference type="ARBA" id="ARBA00022679"/>
    </source>
</evidence>
<keyword evidence="2" id="KW-0723">Serine/threonine-protein kinase</keyword>
<dbReference type="SMART" id="SM00220">
    <property type="entry name" value="S_TKc"/>
    <property type="match status" value="1"/>
</dbReference>
<dbReference type="EMBL" id="QHLY01000005">
    <property type="protein sequence ID" value="PXA72229.1"/>
    <property type="molecule type" value="Genomic_DNA"/>
</dbReference>
<evidence type="ECO:0000256" key="11">
    <source>
        <dbReference type="SAM" id="Phobius"/>
    </source>
</evidence>
<dbReference type="PROSITE" id="PS50011">
    <property type="entry name" value="PROTEIN_KINASE_DOM"/>
    <property type="match status" value="1"/>
</dbReference>
<dbReference type="CDD" id="cd14014">
    <property type="entry name" value="STKc_PknB_like"/>
    <property type="match status" value="1"/>
</dbReference>
<accession>A0A317ZY23</accession>
<keyword evidence="11" id="KW-1133">Transmembrane helix</keyword>
<evidence type="ECO:0000313" key="14">
    <source>
        <dbReference type="EMBL" id="PXA72229.1"/>
    </source>
</evidence>